<dbReference type="FunFam" id="2.40.50.180:FF:000002">
    <property type="entry name" value="Chemotaxis protein CheW"/>
    <property type="match status" value="1"/>
</dbReference>
<evidence type="ECO:0000256" key="4">
    <source>
        <dbReference type="ARBA" id="ARBA00022500"/>
    </source>
</evidence>
<keyword evidence="4" id="KW-0145">Chemotaxis</keyword>
<feature type="domain" description="CheW-like" evidence="5">
    <location>
        <begin position="25"/>
        <end position="167"/>
    </location>
</feature>
<name>N2BHR7_9FIRM</name>
<dbReference type="OrthoDB" id="9794382at2"/>
<gene>
    <name evidence="6" type="ORF">C823_00274</name>
</gene>
<dbReference type="GO" id="GO:0005829">
    <property type="term" value="C:cytosol"/>
    <property type="evidence" value="ECO:0007669"/>
    <property type="project" value="TreeGrafter"/>
</dbReference>
<reference evidence="6 7" key="1">
    <citation type="journal article" date="2014" name="Genome Announc.">
        <title>Draft genome sequences of the altered schaedler flora, a defined bacterial community from gnotobiotic mice.</title>
        <authorList>
            <person name="Wannemuehler M.J."/>
            <person name="Overstreet A.M."/>
            <person name="Ward D.V."/>
            <person name="Phillips G.J."/>
        </authorList>
    </citation>
    <scope>NUCLEOTIDE SEQUENCE [LARGE SCALE GENOMIC DNA]</scope>
    <source>
        <strain evidence="6 7">ASF492</strain>
    </source>
</reference>
<dbReference type="PANTHER" id="PTHR22617">
    <property type="entry name" value="CHEMOTAXIS SENSOR HISTIDINE KINASE-RELATED"/>
    <property type="match status" value="1"/>
</dbReference>
<dbReference type="eggNOG" id="COG0835">
    <property type="taxonomic scope" value="Bacteria"/>
</dbReference>
<keyword evidence="7" id="KW-1185">Reference proteome</keyword>
<comment type="subcellular location">
    <subcellularLocation>
        <location evidence="1">Cytoplasm</location>
    </subcellularLocation>
</comment>
<dbReference type="PANTHER" id="PTHR22617:SF23">
    <property type="entry name" value="CHEMOTAXIS PROTEIN CHEW"/>
    <property type="match status" value="1"/>
</dbReference>
<dbReference type="Proteomes" id="UP000012589">
    <property type="component" value="Unassembled WGS sequence"/>
</dbReference>
<organism evidence="6 7">
    <name type="scientific">Eubacterium plexicaudatum ASF492</name>
    <dbReference type="NCBI Taxonomy" id="1235802"/>
    <lineage>
        <taxon>Bacteria</taxon>
        <taxon>Bacillati</taxon>
        <taxon>Bacillota</taxon>
        <taxon>Clostridia</taxon>
        <taxon>Eubacteriales</taxon>
        <taxon>Eubacteriaceae</taxon>
        <taxon>Eubacterium</taxon>
    </lineage>
</organism>
<dbReference type="SMART" id="SM00260">
    <property type="entry name" value="CheW"/>
    <property type="match status" value="1"/>
</dbReference>
<dbReference type="HOGENOM" id="CLU_048995_1_2_9"/>
<proteinExistence type="predicted"/>
<dbReference type="Pfam" id="PF01584">
    <property type="entry name" value="CheW"/>
    <property type="match status" value="1"/>
</dbReference>
<dbReference type="STRING" id="1235802.C823_00274"/>
<keyword evidence="3" id="KW-0963">Cytoplasm</keyword>
<evidence type="ECO:0000313" key="7">
    <source>
        <dbReference type="Proteomes" id="UP000012589"/>
    </source>
</evidence>
<dbReference type="GO" id="GO:0007165">
    <property type="term" value="P:signal transduction"/>
    <property type="evidence" value="ECO:0007669"/>
    <property type="project" value="InterPro"/>
</dbReference>
<dbReference type="GO" id="GO:0006935">
    <property type="term" value="P:chemotaxis"/>
    <property type="evidence" value="ECO:0007669"/>
    <property type="project" value="UniProtKB-KW"/>
</dbReference>
<evidence type="ECO:0000259" key="5">
    <source>
        <dbReference type="PROSITE" id="PS50851"/>
    </source>
</evidence>
<dbReference type="InterPro" id="IPR036061">
    <property type="entry name" value="CheW-like_dom_sf"/>
</dbReference>
<sequence>MSEISNLNDTTDLLDLGFTEVEEHKSKYMSFKSGNEYFGLKIQYVNEIIQIQAITAVPETEDYIKGLINLRGKIIPVIDVRLRFGQEAFEYNDRTCIIVIQYNDMMVGLIVEKIADVVEIKDSDILPPPTISRADQGNRKYIYGIGKIGDTVKLLLDPDKLLRDVDLSSVEQSNKLSEEE</sequence>
<dbReference type="Gene3D" id="2.40.50.180">
    <property type="entry name" value="CheA-289, Domain 4"/>
    <property type="match status" value="1"/>
</dbReference>
<evidence type="ECO:0000256" key="3">
    <source>
        <dbReference type="ARBA" id="ARBA00022490"/>
    </source>
</evidence>
<dbReference type="PATRIC" id="fig|1235802.3.peg.287"/>
<evidence type="ECO:0000313" key="6">
    <source>
        <dbReference type="EMBL" id="EMZ37950.1"/>
    </source>
</evidence>
<dbReference type="SUPFAM" id="SSF50341">
    <property type="entry name" value="CheW-like"/>
    <property type="match status" value="1"/>
</dbReference>
<protein>
    <recommendedName>
        <fullName evidence="2">Chemotaxis protein CheW</fullName>
    </recommendedName>
</protein>
<dbReference type="AlphaFoldDB" id="N2BHR7"/>
<dbReference type="Gene3D" id="2.30.30.40">
    <property type="entry name" value="SH3 Domains"/>
    <property type="match status" value="1"/>
</dbReference>
<evidence type="ECO:0000256" key="1">
    <source>
        <dbReference type="ARBA" id="ARBA00004496"/>
    </source>
</evidence>
<dbReference type="InterPro" id="IPR002545">
    <property type="entry name" value="CheW-lke_dom"/>
</dbReference>
<dbReference type="InterPro" id="IPR039315">
    <property type="entry name" value="CheW"/>
</dbReference>
<accession>N2BHR7</accession>
<evidence type="ECO:0000256" key="2">
    <source>
        <dbReference type="ARBA" id="ARBA00021483"/>
    </source>
</evidence>
<dbReference type="PROSITE" id="PS50851">
    <property type="entry name" value="CHEW"/>
    <property type="match status" value="1"/>
</dbReference>
<comment type="caution">
    <text evidence="6">The sequence shown here is derived from an EMBL/GenBank/DDBJ whole genome shotgun (WGS) entry which is preliminary data.</text>
</comment>
<dbReference type="EMBL" id="AQFT01000009">
    <property type="protein sequence ID" value="EMZ37950.1"/>
    <property type="molecule type" value="Genomic_DNA"/>
</dbReference>